<reference evidence="2 3" key="1">
    <citation type="submission" date="2014-06" db="EMBL/GenBank/DDBJ databases">
        <title>Evolutionary Origins and Diversification of the Mycorrhizal Mutualists.</title>
        <authorList>
            <consortium name="DOE Joint Genome Institute"/>
            <consortium name="Mycorrhizal Genomics Consortium"/>
            <person name="Kohler A."/>
            <person name="Kuo A."/>
            <person name="Nagy L.G."/>
            <person name="Floudas D."/>
            <person name="Copeland A."/>
            <person name="Barry K.W."/>
            <person name="Cichocki N."/>
            <person name="Veneault-Fourrey C."/>
            <person name="LaButti K."/>
            <person name="Lindquist E.A."/>
            <person name="Lipzen A."/>
            <person name="Lundell T."/>
            <person name="Morin E."/>
            <person name="Murat C."/>
            <person name="Riley R."/>
            <person name="Ohm R."/>
            <person name="Sun H."/>
            <person name="Tunlid A."/>
            <person name="Henrissat B."/>
            <person name="Grigoriev I.V."/>
            <person name="Hibbett D.S."/>
            <person name="Martin F."/>
        </authorList>
    </citation>
    <scope>NUCLEOTIDE SEQUENCE [LARGE SCALE GENOMIC DNA]</scope>
    <source>
        <strain evidence="2 3">SS14</strain>
    </source>
</reference>
<feature type="non-terminal residue" evidence="2">
    <location>
        <position position="1"/>
    </location>
</feature>
<dbReference type="AlphaFoldDB" id="A0A0C9TG05"/>
<feature type="region of interest" description="Disordered" evidence="1">
    <location>
        <begin position="1"/>
        <end position="20"/>
    </location>
</feature>
<dbReference type="Pfam" id="PF20414">
    <property type="entry name" value="DUF6698"/>
    <property type="match status" value="1"/>
</dbReference>
<dbReference type="Proteomes" id="UP000054279">
    <property type="component" value="Unassembled WGS sequence"/>
</dbReference>
<proteinExistence type="predicted"/>
<feature type="compositionally biased region" description="Polar residues" evidence="1">
    <location>
        <begin position="1"/>
        <end position="10"/>
    </location>
</feature>
<dbReference type="HOGENOM" id="CLU_031744_1_0_1"/>
<name>A0A0C9TG05_SPHS4</name>
<keyword evidence="3" id="KW-1185">Reference proteome</keyword>
<evidence type="ECO:0000313" key="3">
    <source>
        <dbReference type="Proteomes" id="UP000054279"/>
    </source>
</evidence>
<dbReference type="InterPro" id="IPR046521">
    <property type="entry name" value="DUF6698"/>
</dbReference>
<gene>
    <name evidence="2" type="ORF">M422DRAFT_94707</name>
</gene>
<dbReference type="EMBL" id="KN837309">
    <property type="protein sequence ID" value="KIJ28338.1"/>
    <property type="molecule type" value="Genomic_DNA"/>
</dbReference>
<feature type="non-terminal residue" evidence="2">
    <location>
        <position position="320"/>
    </location>
</feature>
<dbReference type="OrthoDB" id="3248009at2759"/>
<organism evidence="2 3">
    <name type="scientific">Sphaerobolus stellatus (strain SS14)</name>
    <dbReference type="NCBI Taxonomy" id="990650"/>
    <lineage>
        <taxon>Eukaryota</taxon>
        <taxon>Fungi</taxon>
        <taxon>Dikarya</taxon>
        <taxon>Basidiomycota</taxon>
        <taxon>Agaricomycotina</taxon>
        <taxon>Agaricomycetes</taxon>
        <taxon>Phallomycetidae</taxon>
        <taxon>Geastrales</taxon>
        <taxon>Sphaerobolaceae</taxon>
        <taxon>Sphaerobolus</taxon>
    </lineage>
</organism>
<evidence type="ECO:0000256" key="1">
    <source>
        <dbReference type="SAM" id="MobiDB-lite"/>
    </source>
</evidence>
<sequence length="320" mass="37451">DHSANTTTQHESCEPDCSKSKPKKIFITDENQRMQIHNIAHKFTYMNMLWLRHPDEVFRLDVDPDYNPANRFKSFDEEFQGILYELREEIPTKWHNEMDKEILIRTFVNEMGQQRANGSTRIRQAGPFIFGCQNVETFHNTNIRATTFREDIGFKMGEDRVGSYSKLAPILFKDYEGTFDRWKIFRNPILMKVQSHLYLITLFIKLPYKFQAYSALVRGLGSIQDIQEGELTNSSSHYTVESAWGVRKITPAAIAMVSIFTRFAASEDKKFQPIGSHTKINYQEDYEFYLKYLLEGLQSKSPSVLNIMDTWNQMLYPDKS</sequence>
<evidence type="ECO:0000313" key="2">
    <source>
        <dbReference type="EMBL" id="KIJ28338.1"/>
    </source>
</evidence>
<accession>A0A0C9TG05</accession>
<protein>
    <submittedName>
        <fullName evidence="2">Uncharacterized protein</fullName>
    </submittedName>
</protein>